<evidence type="ECO:0000313" key="5">
    <source>
        <dbReference type="EMBL" id="SFF92262.1"/>
    </source>
</evidence>
<proteinExistence type="inferred from homology"/>
<dbReference type="InterPro" id="IPR027417">
    <property type="entry name" value="P-loop_NTPase"/>
</dbReference>
<dbReference type="InterPro" id="IPR003593">
    <property type="entry name" value="AAA+_ATPase"/>
</dbReference>
<keyword evidence="3" id="KW-0067">ATP-binding</keyword>
<evidence type="ECO:0000256" key="2">
    <source>
        <dbReference type="ARBA" id="ARBA00022741"/>
    </source>
</evidence>
<dbReference type="InterPro" id="IPR028350">
    <property type="entry name" value="DNAC/IstB-like"/>
</dbReference>
<dbReference type="OrthoDB" id="9776217at2"/>
<keyword evidence="2" id="KW-0547">Nucleotide-binding</keyword>
<dbReference type="GO" id="GO:0005524">
    <property type="term" value="F:ATP binding"/>
    <property type="evidence" value="ECO:0007669"/>
    <property type="project" value="UniProtKB-KW"/>
</dbReference>
<dbReference type="STRING" id="341036.SAMN05660649_00006"/>
<gene>
    <name evidence="5" type="ORF">SAMN05660649_00006</name>
</gene>
<keyword evidence="6" id="KW-1185">Reference proteome</keyword>
<dbReference type="SUPFAM" id="SSF52540">
    <property type="entry name" value="P-loop containing nucleoside triphosphate hydrolases"/>
    <property type="match status" value="1"/>
</dbReference>
<dbReference type="PANTHER" id="PTHR30050:SF4">
    <property type="entry name" value="ATP-BINDING PROTEIN RV3427C IN INSERTION SEQUENCE-RELATED"/>
    <property type="match status" value="1"/>
</dbReference>
<dbReference type="PIRSF" id="PIRSF003073">
    <property type="entry name" value="DNAC_TnpB_IstB"/>
    <property type="match status" value="1"/>
</dbReference>
<dbReference type="AlphaFoldDB" id="A0A1I2MLE4"/>
<dbReference type="NCBIfam" id="NF038214">
    <property type="entry name" value="IS21_help_AAA"/>
    <property type="match status" value="1"/>
</dbReference>
<dbReference type="SMART" id="SM00382">
    <property type="entry name" value="AAA"/>
    <property type="match status" value="1"/>
</dbReference>
<accession>A0A1I2MLE4</accession>
<dbReference type="RefSeq" id="WP_092467475.1">
    <property type="nucleotide sequence ID" value="NZ_FOOX01000001.1"/>
</dbReference>
<dbReference type="Proteomes" id="UP000199337">
    <property type="component" value="Unassembled WGS sequence"/>
</dbReference>
<evidence type="ECO:0000259" key="4">
    <source>
        <dbReference type="SMART" id="SM00382"/>
    </source>
</evidence>
<sequence length="258" mass="29417">MEPGLSLIKQHMTALNIPAAAGILDELLIKAQDNDFTYQEFLYQLVTHEVTTREKRRLEKQLKWAAFPEYKTLETFDISEQKSLSQKQLNQLKELHWLEQAYNLVLLGPPGVGKSHLATGLGVEAVRRGYKVHFTGMDELVGLLKTQEITRSSRARLKRLTTSDLVIIDDLMFMAIDRHEANLFFQLINKFYGQTSLIITSNKGPEEWGEILGDTAITTAILDRILHKSEVLALDGDSYRLKHRQTIFNPGEKEPTKP</sequence>
<evidence type="ECO:0000256" key="1">
    <source>
        <dbReference type="ARBA" id="ARBA00008059"/>
    </source>
</evidence>
<dbReference type="CDD" id="cd00009">
    <property type="entry name" value="AAA"/>
    <property type="match status" value="1"/>
</dbReference>
<dbReference type="EMBL" id="FOOX01000001">
    <property type="protein sequence ID" value="SFF92262.1"/>
    <property type="molecule type" value="Genomic_DNA"/>
</dbReference>
<dbReference type="InterPro" id="IPR047661">
    <property type="entry name" value="IstB"/>
</dbReference>
<evidence type="ECO:0000313" key="6">
    <source>
        <dbReference type="Proteomes" id="UP000199337"/>
    </source>
</evidence>
<dbReference type="PANTHER" id="PTHR30050">
    <property type="entry name" value="CHROMOSOMAL REPLICATION INITIATOR PROTEIN DNAA"/>
    <property type="match status" value="1"/>
</dbReference>
<dbReference type="Gene3D" id="3.40.50.300">
    <property type="entry name" value="P-loop containing nucleotide triphosphate hydrolases"/>
    <property type="match status" value="1"/>
</dbReference>
<comment type="similarity">
    <text evidence="1">Belongs to the IS21/IS1162 putative ATP-binding protein family.</text>
</comment>
<dbReference type="InterPro" id="IPR002611">
    <property type="entry name" value="IstB_ATP-bd"/>
</dbReference>
<name>A0A1I2MLE4_9FIRM</name>
<organism evidence="5 6">
    <name type="scientific">Desulfotruncus arcticus DSM 17038</name>
    <dbReference type="NCBI Taxonomy" id="1121424"/>
    <lineage>
        <taxon>Bacteria</taxon>
        <taxon>Bacillati</taxon>
        <taxon>Bacillota</taxon>
        <taxon>Clostridia</taxon>
        <taxon>Eubacteriales</taxon>
        <taxon>Desulfallaceae</taxon>
        <taxon>Desulfotruncus</taxon>
    </lineage>
</organism>
<protein>
    <submittedName>
        <fullName evidence="5">DNA replication protein DnaC</fullName>
    </submittedName>
</protein>
<dbReference type="GO" id="GO:0006260">
    <property type="term" value="P:DNA replication"/>
    <property type="evidence" value="ECO:0007669"/>
    <property type="project" value="TreeGrafter"/>
</dbReference>
<reference evidence="6" key="1">
    <citation type="submission" date="2016-10" db="EMBL/GenBank/DDBJ databases">
        <authorList>
            <person name="Varghese N."/>
            <person name="Submissions S."/>
        </authorList>
    </citation>
    <scope>NUCLEOTIDE SEQUENCE [LARGE SCALE GENOMIC DNA]</scope>
    <source>
        <strain evidence="6">DSM 17038</strain>
    </source>
</reference>
<dbReference type="Pfam" id="PF01695">
    <property type="entry name" value="IstB_IS21"/>
    <property type="match status" value="1"/>
</dbReference>
<feature type="domain" description="AAA+ ATPase" evidence="4">
    <location>
        <begin position="100"/>
        <end position="232"/>
    </location>
</feature>
<evidence type="ECO:0000256" key="3">
    <source>
        <dbReference type="ARBA" id="ARBA00022840"/>
    </source>
</evidence>